<dbReference type="GO" id="GO:0030288">
    <property type="term" value="C:outer membrane-bounded periplasmic space"/>
    <property type="evidence" value="ECO:0007669"/>
    <property type="project" value="TreeGrafter"/>
</dbReference>
<dbReference type="AlphaFoldDB" id="A0A0M6Y344"/>
<protein>
    <submittedName>
        <fullName evidence="2">Phosphoglycerate transport regulatory protein PgtC</fullName>
    </submittedName>
</protein>
<evidence type="ECO:0000313" key="3">
    <source>
        <dbReference type="Proteomes" id="UP000048926"/>
    </source>
</evidence>
<name>A0A0M6Y344_9HYPH</name>
<dbReference type="SUPFAM" id="SSF53850">
    <property type="entry name" value="Periplasmic binding protein-like II"/>
    <property type="match status" value="1"/>
</dbReference>
<dbReference type="Pfam" id="PF13531">
    <property type="entry name" value="SBP_bac_11"/>
    <property type="match status" value="1"/>
</dbReference>
<dbReference type="Gene3D" id="3.40.190.10">
    <property type="entry name" value="Periplasmic binding protein-like II"/>
    <property type="match status" value="2"/>
</dbReference>
<dbReference type="Proteomes" id="UP000048926">
    <property type="component" value="Unassembled WGS sequence"/>
</dbReference>
<dbReference type="STRING" id="187304.B0E33_18370"/>
<gene>
    <name evidence="2" type="primary">pgtC_2</name>
    <name evidence="2" type="ORF">LAL4801_02221</name>
</gene>
<keyword evidence="3" id="KW-1185">Reference proteome</keyword>
<accession>A0A0M6Y344</accession>
<dbReference type="EMBL" id="CXST01000001">
    <property type="protein sequence ID" value="CTQ43779.1"/>
    <property type="molecule type" value="Genomic_DNA"/>
</dbReference>
<dbReference type="PANTHER" id="PTHR30006:SF25">
    <property type="entry name" value="PHOSPHOGLYCERATE TRANSPORT REGULATORY PROTEIN PGTC"/>
    <property type="match status" value="1"/>
</dbReference>
<proteinExistence type="predicted"/>
<evidence type="ECO:0000256" key="1">
    <source>
        <dbReference type="ARBA" id="ARBA00022729"/>
    </source>
</evidence>
<keyword evidence="1" id="KW-0732">Signal</keyword>
<dbReference type="PANTHER" id="PTHR30006">
    <property type="entry name" value="THIAMINE-BINDING PERIPLASMIC PROTEIN-RELATED"/>
    <property type="match status" value="1"/>
</dbReference>
<reference evidence="3" key="1">
    <citation type="submission" date="2015-07" db="EMBL/GenBank/DDBJ databases">
        <authorList>
            <person name="Rodrigo-Torres Lidia"/>
            <person name="Arahal R.David."/>
        </authorList>
    </citation>
    <scope>NUCLEOTIDE SEQUENCE [LARGE SCALE GENOMIC DNA]</scope>
    <source>
        <strain evidence="3">CECT 4801</strain>
    </source>
</reference>
<organism evidence="2 3">
    <name type="scientific">Roseibium aggregatum</name>
    <dbReference type="NCBI Taxonomy" id="187304"/>
    <lineage>
        <taxon>Bacteria</taxon>
        <taxon>Pseudomonadati</taxon>
        <taxon>Pseudomonadota</taxon>
        <taxon>Alphaproteobacteria</taxon>
        <taxon>Hyphomicrobiales</taxon>
        <taxon>Stappiaceae</taxon>
        <taxon>Roseibium</taxon>
    </lineage>
</organism>
<evidence type="ECO:0000313" key="2">
    <source>
        <dbReference type="EMBL" id="CTQ43779.1"/>
    </source>
</evidence>
<sequence length="432" mass="48591">MSGAISFQKISVMLAVIAMSCLATLLLLTAASARDLRVLTSFPGYFTKPFVDAFSKKYPAINVTVLNKNTVASVEEILLDNPRGFDLFWSSSPEAFSLLEKFGRLRERSQDSSQTFVDFAYSGVGWCWMEDFEGRPPTSWNDLLDARFQDRLAMSHPARSGSTHMLLEVILQDRGWDRGWQYIFGLSQNLKTITARSFSVIEGLKRGRFDVGLSIDFLALTEADDGVRFQYGQPVMMAPARISVLNHGSAPEEAGLFIDFMLSKPAQELLTQPDIRRIPVDTTVREQSLNQFPSEVQAALKFSWSTYDPNLAETRYQAVNDLFDIFITRNLVQRRNLLRRLETLSRQAPPDLVPSLIKIKKKLNQLPVSEIDAVRSERYRDAQEEGANSLVGTGEEWSLATWRVAAREQLAEVDAMLTGLEASIRNGLTVND</sequence>